<evidence type="ECO:0000313" key="1">
    <source>
        <dbReference type="EMBL" id="KAG5304639.1"/>
    </source>
</evidence>
<accession>A0A8H8D883</accession>
<gene>
    <name evidence="1" type="ORF">I7I52_03036</name>
</gene>
<sequence>MRPLITTLMNSPLKKARQCQKKGSLCEVLSILQTQSIYSCDWRNVFPNAEDGGKQPICQRAKGYAD</sequence>
<dbReference type="EMBL" id="JAEVHI010000001">
    <property type="protein sequence ID" value="KAG5304639.1"/>
    <property type="molecule type" value="Genomic_DNA"/>
</dbReference>
<dbReference type="VEuPathDB" id="FungiDB:I7I52_03036"/>
<protein>
    <submittedName>
        <fullName evidence="1">Uncharacterized protein</fullName>
    </submittedName>
</protein>
<dbReference type="AlphaFoldDB" id="A0A8H8D883"/>
<comment type="caution">
    <text evidence="1">The sequence shown here is derived from an EMBL/GenBank/DDBJ whole genome shotgun (WGS) entry which is preliminary data.</text>
</comment>
<reference evidence="1 2" key="1">
    <citation type="submission" date="2021-01" db="EMBL/GenBank/DDBJ databases">
        <title>Chromosome-level genome assembly of a human fungal pathogen reveals clustering of transcriptionally co-regulated genes.</title>
        <authorList>
            <person name="Voorhies M."/>
            <person name="Cohen S."/>
            <person name="Shea T.P."/>
            <person name="Petrus S."/>
            <person name="Munoz J.F."/>
            <person name="Poplawski S."/>
            <person name="Goldman W.E."/>
            <person name="Michael T."/>
            <person name="Cuomo C.A."/>
            <person name="Sil A."/>
            <person name="Beyhan S."/>
        </authorList>
    </citation>
    <scope>NUCLEOTIDE SEQUENCE [LARGE SCALE GENOMIC DNA]</scope>
    <source>
        <strain evidence="1 2">G184AR</strain>
    </source>
</reference>
<proteinExistence type="predicted"/>
<organism evidence="1 2">
    <name type="scientific">Ajellomyces capsulatus</name>
    <name type="common">Darling's disease fungus</name>
    <name type="synonym">Histoplasma capsulatum</name>
    <dbReference type="NCBI Taxonomy" id="5037"/>
    <lineage>
        <taxon>Eukaryota</taxon>
        <taxon>Fungi</taxon>
        <taxon>Dikarya</taxon>
        <taxon>Ascomycota</taxon>
        <taxon>Pezizomycotina</taxon>
        <taxon>Eurotiomycetes</taxon>
        <taxon>Eurotiomycetidae</taxon>
        <taxon>Onygenales</taxon>
        <taxon>Ajellomycetaceae</taxon>
        <taxon>Histoplasma</taxon>
    </lineage>
</organism>
<evidence type="ECO:0000313" key="2">
    <source>
        <dbReference type="Proteomes" id="UP000670092"/>
    </source>
</evidence>
<dbReference type="Proteomes" id="UP000670092">
    <property type="component" value="Unassembled WGS sequence"/>
</dbReference>
<name>A0A8H8D883_AJECA</name>